<name>A0A4R5DEF4_9BACT</name>
<feature type="compositionally biased region" description="Basic and acidic residues" evidence="1">
    <location>
        <begin position="108"/>
        <end position="137"/>
    </location>
</feature>
<proteinExistence type="predicted"/>
<evidence type="ECO:0000313" key="2">
    <source>
        <dbReference type="EMBL" id="TDE08985.1"/>
    </source>
</evidence>
<organism evidence="2 3">
    <name type="scientific">Dyadobacter psychrotolerans</name>
    <dbReference type="NCBI Taxonomy" id="2541721"/>
    <lineage>
        <taxon>Bacteria</taxon>
        <taxon>Pseudomonadati</taxon>
        <taxon>Bacteroidota</taxon>
        <taxon>Cytophagia</taxon>
        <taxon>Cytophagales</taxon>
        <taxon>Spirosomataceae</taxon>
        <taxon>Dyadobacter</taxon>
    </lineage>
</organism>
<gene>
    <name evidence="2" type="ORF">E0F88_31350</name>
</gene>
<keyword evidence="3" id="KW-1185">Reference proteome</keyword>
<feature type="region of interest" description="Disordered" evidence="1">
    <location>
        <begin position="91"/>
        <end position="137"/>
    </location>
</feature>
<sequence>MTSDNSALQIQQCYQAGANAVIVKAVNYSIPKNTFQSVCKFWAANLHTTKGIQNATNVIYTYHTSWIKCLSWNPKIKTILPARDQVVKKSLASGRNANDNFQQDTEDDHGIDKSAPDADQQLEERDEIKGEKVKGAR</sequence>
<dbReference type="Proteomes" id="UP000294850">
    <property type="component" value="Unassembled WGS sequence"/>
</dbReference>
<dbReference type="AlphaFoldDB" id="A0A4R5DEF4"/>
<protein>
    <submittedName>
        <fullName evidence="2">Uncharacterized protein</fullName>
    </submittedName>
</protein>
<feature type="compositionally biased region" description="Polar residues" evidence="1">
    <location>
        <begin position="93"/>
        <end position="103"/>
    </location>
</feature>
<accession>A0A4R5DEF4</accession>
<dbReference type="RefSeq" id="WP_131962374.1">
    <property type="nucleotide sequence ID" value="NZ_SMFL01000022.1"/>
</dbReference>
<reference evidence="2 3" key="1">
    <citation type="submission" date="2019-03" db="EMBL/GenBank/DDBJ databases">
        <title>Dyadobacter AR-3-6 sp. nov., isolated from arctic soil.</title>
        <authorList>
            <person name="Chaudhary D.K."/>
        </authorList>
    </citation>
    <scope>NUCLEOTIDE SEQUENCE [LARGE SCALE GENOMIC DNA]</scope>
    <source>
        <strain evidence="2 3">AR-3-6</strain>
    </source>
</reference>
<evidence type="ECO:0000313" key="3">
    <source>
        <dbReference type="Proteomes" id="UP000294850"/>
    </source>
</evidence>
<evidence type="ECO:0000256" key="1">
    <source>
        <dbReference type="SAM" id="MobiDB-lite"/>
    </source>
</evidence>
<comment type="caution">
    <text evidence="2">The sequence shown here is derived from an EMBL/GenBank/DDBJ whole genome shotgun (WGS) entry which is preliminary data.</text>
</comment>
<dbReference type="EMBL" id="SMFL01000022">
    <property type="protein sequence ID" value="TDE08985.1"/>
    <property type="molecule type" value="Genomic_DNA"/>
</dbReference>
<dbReference type="OrthoDB" id="964144at2"/>